<accession>A0A5B8V6D2</accession>
<evidence type="ECO:0000256" key="1">
    <source>
        <dbReference type="ARBA" id="ARBA00004571"/>
    </source>
</evidence>
<dbReference type="Proteomes" id="UP000321533">
    <property type="component" value="Chromosome"/>
</dbReference>
<sequence>MKKLPLTRLLVLLLLSAFICPGKLAAQTSKKITGKVTTETGEVLAGVTVQVKGTSTIVTTNDSGSYSINVSGNETTLVFSYVGYAKQEVNVKNKTSFDVVLIEEKNELSQVVVIGYGTVKKSDLTGSVVSVKADELKAVPATSFDQALQGRAAGVQVTQLSGKPGAETSIRIRGTTSINAGNEPLYVIDGMLISSDGNDMNTGVTLGPRIGPLAAINPNDIESIEILKDASATAIYGSRGANGVVIITTKRGRAGKGSVTLDSYYGQQEIANKIHVLDAHQFGDFVNEAKLNANQTPIYVNPKNLTTTDWQDAVLRTAPMANYQLTFSGGDDKTKYSITGSYFAQDGIIKNSDFKRYSFRSNLDRDVSKRLTVGTSVTYARVTSNGVLTNAGTIVPGVVTDAMLFNPILPIYDSTVVGGYTYENDRGKLLGNPVAEVDKYNSYTVSSRFLGNIYARYKLMEGLEFKTSFGLDAFSNKENSYAPYYLKRAQASKGEASLGTVQGLTWLNENTLNYSKQFKNEHSINAVAGFTVQQFQNESLFVYAFDFPDDRTGYHDISAALNPQKPFNGESKWSLVSFFGRVNYTIKDKYLFTVTGRSDGSSKFAEGNKYGFFPSGAFAWRISKENFMKDVHAISDLKFRASYGVVGNQAIPPYQSLALVGPYGEGVFNSSQGSEVYTGREPLSYVNKDLKWESTKQLDIGVDISLFSNRITFTGDYYNKKTFDLLLSTPIPSTSGFTSTLLNVGNIVNKGFDLDLKTINTTGALKWSTSLNVSINKNEMTNLNTSTDILLPGGIILRQGLPIGTFYGYEFDGIFQSDAEAASSPVLIGQEPTSPNPASVAKAGDRKYKDINGDGVINADDRTLLGNAQPKFTWGFNNTFSFKNIDLSFFFQGSEGNKMANLNNLDLLNFTGQNNVLAEAALNRWTPENPNNKYPRALSNGSLDVGIFSSNIVEDASYIRLKNVTLAYRMPANILKKTGIQSLRIYAGATNLWTLTDYTGYDPEANTYGQSTTLIGIDYGGYPQTKTYTIGINVGF</sequence>
<dbReference type="Gene3D" id="2.60.40.1120">
    <property type="entry name" value="Carboxypeptidase-like, regulatory domain"/>
    <property type="match status" value="1"/>
</dbReference>
<feature type="domain" description="TonB-dependent receptor-like beta-barrel" evidence="11">
    <location>
        <begin position="415"/>
        <end position="992"/>
    </location>
</feature>
<evidence type="ECO:0000259" key="11">
    <source>
        <dbReference type="Pfam" id="PF00593"/>
    </source>
</evidence>
<evidence type="ECO:0000313" key="13">
    <source>
        <dbReference type="EMBL" id="QEC66675.1"/>
    </source>
</evidence>
<keyword evidence="4 8" id="KW-0812">Transmembrane</keyword>
<keyword evidence="2 8" id="KW-0813">Transport</keyword>
<evidence type="ECO:0000256" key="4">
    <source>
        <dbReference type="ARBA" id="ARBA00022692"/>
    </source>
</evidence>
<evidence type="ECO:0000256" key="10">
    <source>
        <dbReference type="SAM" id="SignalP"/>
    </source>
</evidence>
<evidence type="ECO:0000313" key="14">
    <source>
        <dbReference type="Proteomes" id="UP000321533"/>
    </source>
</evidence>
<dbReference type="SUPFAM" id="SSF49464">
    <property type="entry name" value="Carboxypeptidase regulatory domain-like"/>
    <property type="match status" value="1"/>
</dbReference>
<protein>
    <submittedName>
        <fullName evidence="13">TonB-dependent receptor</fullName>
    </submittedName>
</protein>
<dbReference type="GO" id="GO:0009279">
    <property type="term" value="C:cell outer membrane"/>
    <property type="evidence" value="ECO:0007669"/>
    <property type="project" value="UniProtKB-SubCell"/>
</dbReference>
<keyword evidence="14" id="KW-1185">Reference proteome</keyword>
<gene>
    <name evidence="13" type="ORF">FRZ67_04930</name>
</gene>
<dbReference type="NCBIfam" id="TIGR04056">
    <property type="entry name" value="OMP_RagA_SusC"/>
    <property type="match status" value="1"/>
</dbReference>
<reference evidence="13 14" key="1">
    <citation type="journal article" date="2016" name="Int. J. Syst. Evol. Microbiol.">
        <title>Panacibacter ginsenosidivorans gen. nov., sp. nov., with ginsenoside converting activity isolated from soil of a ginseng field.</title>
        <authorList>
            <person name="Siddiqi M.Z."/>
            <person name="Muhammad Shafi S."/>
            <person name="Choi K.D."/>
            <person name="Im W.T."/>
        </authorList>
    </citation>
    <scope>NUCLEOTIDE SEQUENCE [LARGE SCALE GENOMIC DNA]</scope>
    <source>
        <strain evidence="13 14">Gsoil1550</strain>
    </source>
</reference>
<name>A0A5B8V6D2_9BACT</name>
<dbReference type="RefSeq" id="WP_147188475.1">
    <property type="nucleotide sequence ID" value="NZ_CP042435.1"/>
</dbReference>
<dbReference type="Gene3D" id="2.170.130.10">
    <property type="entry name" value="TonB-dependent receptor, plug domain"/>
    <property type="match status" value="1"/>
</dbReference>
<feature type="signal peptide" evidence="10">
    <location>
        <begin position="1"/>
        <end position="25"/>
    </location>
</feature>
<dbReference type="AlphaFoldDB" id="A0A5B8V6D2"/>
<evidence type="ECO:0000259" key="12">
    <source>
        <dbReference type="Pfam" id="PF07715"/>
    </source>
</evidence>
<dbReference type="InterPro" id="IPR008969">
    <property type="entry name" value="CarboxyPept-like_regulatory"/>
</dbReference>
<keyword evidence="3 8" id="KW-1134">Transmembrane beta strand</keyword>
<dbReference type="InterPro" id="IPR012910">
    <property type="entry name" value="Plug_dom"/>
</dbReference>
<dbReference type="NCBIfam" id="TIGR04057">
    <property type="entry name" value="SusC_RagA_signa"/>
    <property type="match status" value="1"/>
</dbReference>
<dbReference type="KEGG" id="pgin:FRZ67_04930"/>
<dbReference type="PROSITE" id="PS52016">
    <property type="entry name" value="TONB_DEPENDENT_REC_3"/>
    <property type="match status" value="1"/>
</dbReference>
<dbReference type="InterPro" id="IPR037066">
    <property type="entry name" value="Plug_dom_sf"/>
</dbReference>
<evidence type="ECO:0000256" key="5">
    <source>
        <dbReference type="ARBA" id="ARBA00023077"/>
    </source>
</evidence>
<dbReference type="InterPro" id="IPR000531">
    <property type="entry name" value="Beta-barrel_TonB"/>
</dbReference>
<evidence type="ECO:0000256" key="2">
    <source>
        <dbReference type="ARBA" id="ARBA00022448"/>
    </source>
</evidence>
<dbReference type="InterPro" id="IPR036942">
    <property type="entry name" value="Beta-barrel_TonB_sf"/>
</dbReference>
<keyword evidence="10" id="KW-0732">Signal</keyword>
<organism evidence="13 14">
    <name type="scientific">Panacibacter ginsenosidivorans</name>
    <dbReference type="NCBI Taxonomy" id="1813871"/>
    <lineage>
        <taxon>Bacteria</taxon>
        <taxon>Pseudomonadati</taxon>
        <taxon>Bacteroidota</taxon>
        <taxon>Chitinophagia</taxon>
        <taxon>Chitinophagales</taxon>
        <taxon>Chitinophagaceae</taxon>
        <taxon>Panacibacter</taxon>
    </lineage>
</organism>
<keyword evidence="6 8" id="KW-0472">Membrane</keyword>
<dbReference type="InterPro" id="IPR023997">
    <property type="entry name" value="TonB-dep_OMP_SusC/RagA_CS"/>
</dbReference>
<dbReference type="OrthoDB" id="9768177at2"/>
<dbReference type="Gene3D" id="2.40.170.20">
    <property type="entry name" value="TonB-dependent receptor, beta-barrel domain"/>
    <property type="match status" value="1"/>
</dbReference>
<dbReference type="FunFam" id="2.170.130.10:FF:000008">
    <property type="entry name" value="SusC/RagA family TonB-linked outer membrane protein"/>
    <property type="match status" value="1"/>
</dbReference>
<feature type="chain" id="PRO_5022937082" evidence="10">
    <location>
        <begin position="26"/>
        <end position="1036"/>
    </location>
</feature>
<dbReference type="SUPFAM" id="SSF56935">
    <property type="entry name" value="Porins"/>
    <property type="match status" value="1"/>
</dbReference>
<dbReference type="Pfam" id="PF00593">
    <property type="entry name" value="TonB_dep_Rec_b-barrel"/>
    <property type="match status" value="1"/>
</dbReference>
<evidence type="ECO:0000256" key="9">
    <source>
        <dbReference type="RuleBase" id="RU003357"/>
    </source>
</evidence>
<evidence type="ECO:0000256" key="3">
    <source>
        <dbReference type="ARBA" id="ARBA00022452"/>
    </source>
</evidence>
<dbReference type="Pfam" id="PF07715">
    <property type="entry name" value="Plug"/>
    <property type="match status" value="1"/>
</dbReference>
<dbReference type="InterPro" id="IPR039426">
    <property type="entry name" value="TonB-dep_rcpt-like"/>
</dbReference>
<comment type="similarity">
    <text evidence="8 9">Belongs to the TonB-dependent receptor family.</text>
</comment>
<keyword evidence="13" id="KW-0675">Receptor</keyword>
<feature type="domain" description="TonB-dependent receptor plug" evidence="12">
    <location>
        <begin position="121"/>
        <end position="244"/>
    </location>
</feature>
<dbReference type="EMBL" id="CP042435">
    <property type="protein sequence ID" value="QEC66675.1"/>
    <property type="molecule type" value="Genomic_DNA"/>
</dbReference>
<evidence type="ECO:0000256" key="8">
    <source>
        <dbReference type="PROSITE-ProRule" id="PRU01360"/>
    </source>
</evidence>
<evidence type="ECO:0000256" key="6">
    <source>
        <dbReference type="ARBA" id="ARBA00023136"/>
    </source>
</evidence>
<evidence type="ECO:0000256" key="7">
    <source>
        <dbReference type="ARBA" id="ARBA00023237"/>
    </source>
</evidence>
<proteinExistence type="inferred from homology"/>
<comment type="subcellular location">
    <subcellularLocation>
        <location evidence="1 8">Cell outer membrane</location>
        <topology evidence="1 8">Multi-pass membrane protein</topology>
    </subcellularLocation>
</comment>
<dbReference type="Pfam" id="PF13715">
    <property type="entry name" value="CarbopepD_reg_2"/>
    <property type="match status" value="1"/>
</dbReference>
<keyword evidence="5 9" id="KW-0798">TonB box</keyword>
<dbReference type="InterPro" id="IPR023996">
    <property type="entry name" value="TonB-dep_OMP_SusC/RagA"/>
</dbReference>
<keyword evidence="7 8" id="KW-0998">Cell outer membrane</keyword>